<proteinExistence type="predicted"/>
<dbReference type="SUPFAM" id="SSF52540">
    <property type="entry name" value="P-loop containing nucleoside triphosphate hydrolases"/>
    <property type="match status" value="1"/>
</dbReference>
<organism evidence="2 3">
    <name type="scientific">Colletotrichum sojae</name>
    <dbReference type="NCBI Taxonomy" id="2175907"/>
    <lineage>
        <taxon>Eukaryota</taxon>
        <taxon>Fungi</taxon>
        <taxon>Dikarya</taxon>
        <taxon>Ascomycota</taxon>
        <taxon>Pezizomycotina</taxon>
        <taxon>Sordariomycetes</taxon>
        <taxon>Hypocreomycetidae</taxon>
        <taxon>Glomerellales</taxon>
        <taxon>Glomerellaceae</taxon>
        <taxon>Colletotrichum</taxon>
        <taxon>Colletotrichum orchidearum species complex</taxon>
    </lineage>
</organism>
<dbReference type="InterPro" id="IPR035994">
    <property type="entry name" value="Nucleoside_phosphorylase_sf"/>
</dbReference>
<dbReference type="EMBL" id="WIGN01000372">
    <property type="protein sequence ID" value="KAF6796397.1"/>
    <property type="molecule type" value="Genomic_DNA"/>
</dbReference>
<dbReference type="InterPro" id="IPR027417">
    <property type="entry name" value="P-loop_NTPase"/>
</dbReference>
<dbReference type="PANTHER" id="PTHR46082">
    <property type="entry name" value="ATP/GTP-BINDING PROTEIN-RELATED"/>
    <property type="match status" value="1"/>
</dbReference>
<sequence>MRGRIGDHNVVLVLLPNMGKVSAATETARLQSTYAGLELAILTGICGGVPSPGTEKEILLGDVVVSKSVVQYDLGRQYPGKFSRKDTVDDNLGRPNKNIRTLLTTLEMQFGLNEMQRRLKQSLSQIQQRAIDAKYRSCYDRPAAEEDMLFEPSYRHRHRNQSGCGCSESRIHIGCIGSGDTVMKSGEHRDRVAAEHGIMAFEMEGAGVWDEIPCIIVKGVCDYADSHKHKKWQDFAAATAASAMKALLQRYPGKDSPLAKNRRFVERTEVSDLKRMLFDEMRQTVALVGLGGVGKTQIALNIAYWVRENKSEYSIFWIPALSFASLEQAYTDIAKIGPWLLIVDNADDAEILYGRSDYSGLIHYLPRSDNGISLFTTRLRELALSVADDALVELHAMDQDQAERLLGKSVLRQQLLQDHDSVLELLHSLNNLPLAITQASAYLNRNDGMSIARYLQLLRGTEQTLISTMSREFRDSTRYPNMPSAIATTWLVSFDQIKRTDRHATNLLYFISRIEPKFIPRSILPCSGSEEDMEYAVGTLCSYSFIVRQDEAQAFDMHSLVHLATRIWAKKQSIEDQIRKGAVEHLNDIFPTDSHENRVAWRQYLPHALKILNDGKPAEIAANHGLSLQVGRCLLKDGRTKEAIKLLEYVVVREKTLDERHPDRLASQDALAWAYEADGRVKEAIRLLGHVVEAQERTLYKAHSDRLGSQRVLVQAYRADGRVTEAIKLLGHVVVMQKRTLDEAHPDRLGSQEALAIAYGADGRVKKAIKLMEHVVEMRKKTPGEELHDRLSSQQVLTTAYQEDGRVKEAIKLIEHVMEVRKRTLDEEHPDRLGSQEILAWAYEADGRVKGAVKLLEQVVEVRKRTLDEGHPDRLGSQTALAWAYKEDGRVKEAIKLLGLVEVETTTLDKGHPYRLVSQENLAWAYKEDGRPKEAIELLEHVVEVRKRTLDEGHPNRLGSQTALAWAYKDDGQVKEAIKLLEYVVEVRKTTLDEEHPDRLDSQQILAGAYEADKETD</sequence>
<name>A0A8H6ISV9_9PEZI</name>
<keyword evidence="3" id="KW-1185">Reference proteome</keyword>
<evidence type="ECO:0000259" key="1">
    <source>
        <dbReference type="Pfam" id="PF01048"/>
    </source>
</evidence>
<dbReference type="Gene3D" id="1.25.40.10">
    <property type="entry name" value="Tetratricopeptide repeat domain"/>
    <property type="match status" value="3"/>
</dbReference>
<dbReference type="Pfam" id="PF13424">
    <property type="entry name" value="TPR_12"/>
    <property type="match status" value="4"/>
</dbReference>
<dbReference type="Pfam" id="PF01048">
    <property type="entry name" value="PNP_UDP_1"/>
    <property type="match status" value="1"/>
</dbReference>
<dbReference type="AlphaFoldDB" id="A0A8H6ISV9"/>
<dbReference type="InterPro" id="IPR000845">
    <property type="entry name" value="Nucleoside_phosphorylase_d"/>
</dbReference>
<dbReference type="GO" id="GO:0009116">
    <property type="term" value="P:nucleoside metabolic process"/>
    <property type="evidence" value="ECO:0007669"/>
    <property type="project" value="InterPro"/>
</dbReference>
<gene>
    <name evidence="2" type="ORF">CSOJ01_13215</name>
</gene>
<dbReference type="Gene3D" id="3.40.50.300">
    <property type="entry name" value="P-loop containing nucleotide triphosphate hydrolases"/>
    <property type="match status" value="1"/>
</dbReference>
<dbReference type="InterPro" id="IPR053137">
    <property type="entry name" value="NLR-like"/>
</dbReference>
<dbReference type="Gene3D" id="3.40.50.1580">
    <property type="entry name" value="Nucleoside phosphorylase domain"/>
    <property type="match status" value="1"/>
</dbReference>
<dbReference type="SUPFAM" id="SSF53167">
    <property type="entry name" value="Purine and uridine phosphorylases"/>
    <property type="match status" value="1"/>
</dbReference>
<dbReference type="InterPro" id="IPR011990">
    <property type="entry name" value="TPR-like_helical_dom_sf"/>
</dbReference>
<evidence type="ECO:0000313" key="3">
    <source>
        <dbReference type="Proteomes" id="UP000652219"/>
    </source>
</evidence>
<protein>
    <submittedName>
        <fullName evidence="2">Phosphorylase superfamily protein</fullName>
    </submittedName>
</protein>
<dbReference type="GO" id="GO:0003824">
    <property type="term" value="F:catalytic activity"/>
    <property type="evidence" value="ECO:0007669"/>
    <property type="project" value="InterPro"/>
</dbReference>
<dbReference type="SUPFAM" id="SSF48452">
    <property type="entry name" value="TPR-like"/>
    <property type="match status" value="3"/>
</dbReference>
<feature type="domain" description="Nucleoside phosphorylase" evidence="1">
    <location>
        <begin position="2"/>
        <end position="246"/>
    </location>
</feature>
<dbReference type="PANTHER" id="PTHR46082:SF6">
    <property type="entry name" value="AAA+ ATPASE DOMAIN-CONTAINING PROTEIN-RELATED"/>
    <property type="match status" value="1"/>
</dbReference>
<reference evidence="2 3" key="1">
    <citation type="journal article" date="2020" name="Phytopathology">
        <title>Genome Sequence Resources of Colletotrichum truncatum, C. plurivorum, C. musicola, and C. sojae: Four Species Pathogenic to Soybean (Glycine max).</title>
        <authorList>
            <person name="Rogerio F."/>
            <person name="Boufleur T.R."/>
            <person name="Ciampi-Guillardi M."/>
            <person name="Sukno S.A."/>
            <person name="Thon M.R."/>
            <person name="Massola Junior N.S."/>
            <person name="Baroncelli R."/>
        </authorList>
    </citation>
    <scope>NUCLEOTIDE SEQUENCE [LARGE SCALE GENOMIC DNA]</scope>
    <source>
        <strain evidence="2 3">LFN0009</strain>
    </source>
</reference>
<accession>A0A8H6ISV9</accession>
<evidence type="ECO:0000313" key="2">
    <source>
        <dbReference type="EMBL" id="KAF6796397.1"/>
    </source>
</evidence>
<comment type="caution">
    <text evidence="2">The sequence shown here is derived from an EMBL/GenBank/DDBJ whole genome shotgun (WGS) entry which is preliminary data.</text>
</comment>
<dbReference type="Proteomes" id="UP000652219">
    <property type="component" value="Unassembled WGS sequence"/>
</dbReference>